<sequence>MLKIIKNNFYIFVLFILFFVPVTESHVNTAFSFFQRELSLTNQEENIVNRNRDMIVIYPIGEKNQLTIMKVKHEDCFSVLWGIIAFFIFFASGFS</sequence>
<reference evidence="2 3" key="1">
    <citation type="submission" date="2017-06" db="EMBL/GenBank/DDBJ databases">
        <title>Draft genome of Bartonella tribocorum C635.</title>
        <authorList>
            <person name="Hadjadj L."/>
            <person name="Jiyipong T."/>
            <person name="Diene S.M."/>
            <person name="Morand S."/>
            <person name="Rolain J.-M."/>
        </authorList>
    </citation>
    <scope>NUCLEOTIDE SEQUENCE [LARGE SCALE GENOMIC DNA]</scope>
    <source>
        <strain evidence="2 3">C635</strain>
    </source>
</reference>
<feature type="transmembrane region" description="Helical" evidence="1">
    <location>
        <begin position="77"/>
        <end position="94"/>
    </location>
</feature>
<dbReference type="OrthoDB" id="7924024at2"/>
<evidence type="ECO:0000313" key="2">
    <source>
        <dbReference type="EMBL" id="PIT69272.1"/>
    </source>
</evidence>
<keyword evidence="1" id="KW-0812">Transmembrane</keyword>
<dbReference type="RefSeq" id="WP_100130871.1">
    <property type="nucleotide sequence ID" value="NZ_CADDYJ010000019.1"/>
</dbReference>
<accession>A0A2M6USV8</accession>
<gene>
    <name evidence="2" type="ORF">CEV08_06455</name>
</gene>
<dbReference type="EMBL" id="NJPP01000023">
    <property type="protein sequence ID" value="PIT69272.1"/>
    <property type="molecule type" value="Genomic_DNA"/>
</dbReference>
<keyword evidence="1" id="KW-1133">Transmembrane helix</keyword>
<evidence type="ECO:0000256" key="1">
    <source>
        <dbReference type="SAM" id="Phobius"/>
    </source>
</evidence>
<dbReference type="Proteomes" id="UP000230791">
    <property type="component" value="Unassembled WGS sequence"/>
</dbReference>
<organism evidence="2 3">
    <name type="scientific">Bartonella tribocorum</name>
    <dbReference type="NCBI Taxonomy" id="85701"/>
    <lineage>
        <taxon>Bacteria</taxon>
        <taxon>Pseudomonadati</taxon>
        <taxon>Pseudomonadota</taxon>
        <taxon>Alphaproteobacteria</taxon>
        <taxon>Hyphomicrobiales</taxon>
        <taxon>Bartonellaceae</taxon>
        <taxon>Bartonella</taxon>
    </lineage>
</organism>
<proteinExistence type="predicted"/>
<keyword evidence="1" id="KW-0472">Membrane</keyword>
<comment type="caution">
    <text evidence="2">The sequence shown here is derived from an EMBL/GenBank/DDBJ whole genome shotgun (WGS) entry which is preliminary data.</text>
</comment>
<evidence type="ECO:0000313" key="3">
    <source>
        <dbReference type="Proteomes" id="UP000230791"/>
    </source>
</evidence>
<protein>
    <submittedName>
        <fullName evidence="2">Uncharacterized protein</fullName>
    </submittedName>
</protein>
<name>A0A2M6USV8_9HYPH</name>
<dbReference type="AlphaFoldDB" id="A0A2M6USV8"/>